<dbReference type="GO" id="GO:0016787">
    <property type="term" value="F:hydrolase activity"/>
    <property type="evidence" value="ECO:0007669"/>
    <property type="project" value="UniProtKB-KW"/>
</dbReference>
<keyword evidence="3" id="KW-1185">Reference proteome</keyword>
<dbReference type="CDD" id="cd07067">
    <property type="entry name" value="HP_PGM_like"/>
    <property type="match status" value="1"/>
</dbReference>
<dbReference type="InterPro" id="IPR051021">
    <property type="entry name" value="Mito_Ser/Thr_phosphatase"/>
</dbReference>
<dbReference type="InterPro" id="IPR013078">
    <property type="entry name" value="His_Pase_superF_clade-1"/>
</dbReference>
<keyword evidence="1" id="KW-0378">Hydrolase</keyword>
<organism evidence="2 3">
    <name type="scientific">Thermodesulfobium acidiphilum</name>
    <dbReference type="NCBI Taxonomy" id="1794699"/>
    <lineage>
        <taxon>Bacteria</taxon>
        <taxon>Pseudomonadati</taxon>
        <taxon>Thermodesulfobiota</taxon>
        <taxon>Thermodesulfobiia</taxon>
        <taxon>Thermodesulfobiales</taxon>
        <taxon>Thermodesulfobiaceae</taxon>
        <taxon>Thermodesulfobium</taxon>
    </lineage>
</organism>
<gene>
    <name evidence="2" type="ORF">TDSAC_1322</name>
</gene>
<dbReference type="Pfam" id="PF00300">
    <property type="entry name" value="His_Phos_1"/>
    <property type="match status" value="1"/>
</dbReference>
<dbReference type="AlphaFoldDB" id="A0A2R4W1H0"/>
<dbReference type="RefSeq" id="WP_108309448.1">
    <property type="nucleotide sequence ID" value="NZ_CP020921.1"/>
</dbReference>
<dbReference type="KEGG" id="taci:TDSAC_1322"/>
<dbReference type="EMBL" id="CP020921">
    <property type="protein sequence ID" value="AWB10663.1"/>
    <property type="molecule type" value="Genomic_DNA"/>
</dbReference>
<dbReference type="PANTHER" id="PTHR20935:SF1">
    <property type="entry name" value="SLL1549 PROTEIN"/>
    <property type="match status" value="1"/>
</dbReference>
<dbReference type="Gene3D" id="3.40.50.1240">
    <property type="entry name" value="Phosphoglycerate mutase-like"/>
    <property type="match status" value="1"/>
</dbReference>
<dbReference type="Proteomes" id="UP000244792">
    <property type="component" value="Chromosome"/>
</dbReference>
<dbReference type="OrthoDB" id="3034217at2"/>
<name>A0A2R4W1H0_THEAF</name>
<accession>A0A2R4W1H0</accession>
<dbReference type="PANTHER" id="PTHR20935">
    <property type="entry name" value="PHOSPHOGLYCERATE MUTASE-RELATED"/>
    <property type="match status" value="1"/>
</dbReference>
<sequence>MEIIFIRHSNAETIGIEQKDFDRKLTPKGVKKAKKIAKGLKKIFNNEIVEIWTSPAQRAFQTSKIIAETLKCENVKEMDSLWESDFIKFLHDIKNVDENVRLICIGHQPTLTDWVKSLTGSIVSFKKCSCLSLTIDPTNPHSGTLNWFFDVKFIEKILDV</sequence>
<dbReference type="SUPFAM" id="SSF53254">
    <property type="entry name" value="Phosphoglycerate mutase-like"/>
    <property type="match status" value="1"/>
</dbReference>
<protein>
    <submittedName>
        <fullName evidence="2">Phosphohistidine phosphatase, SixA</fullName>
    </submittedName>
</protein>
<evidence type="ECO:0000256" key="1">
    <source>
        <dbReference type="ARBA" id="ARBA00022801"/>
    </source>
</evidence>
<evidence type="ECO:0000313" key="2">
    <source>
        <dbReference type="EMBL" id="AWB10663.1"/>
    </source>
</evidence>
<reference evidence="2 3" key="1">
    <citation type="submission" date="2017-04" db="EMBL/GenBank/DDBJ databases">
        <title>Genomic insights into metabolism of Thermodesulfobium acidiphilum.</title>
        <authorList>
            <person name="Toshchakov S.V."/>
            <person name="Frolov E.N."/>
            <person name="Kublanov I.V."/>
            <person name="Samarov N.I."/>
            <person name="Novikov A."/>
            <person name="Lebedinsky A.V."/>
            <person name="Bonch-Osmolovskaya E.A."/>
            <person name="Chernyh N.A."/>
        </authorList>
    </citation>
    <scope>NUCLEOTIDE SEQUENCE [LARGE SCALE GENOMIC DNA]</scope>
    <source>
        <strain evidence="2 3">3127-1</strain>
    </source>
</reference>
<evidence type="ECO:0000313" key="3">
    <source>
        <dbReference type="Proteomes" id="UP000244792"/>
    </source>
</evidence>
<dbReference type="InterPro" id="IPR029033">
    <property type="entry name" value="His_PPase_superfam"/>
</dbReference>
<proteinExistence type="predicted"/>